<evidence type="ECO:0000313" key="7">
    <source>
        <dbReference type="EMBL" id="MBG6289829.1"/>
    </source>
</evidence>
<dbReference type="Gene3D" id="3.40.30.10">
    <property type="entry name" value="Glutaredoxin"/>
    <property type="match status" value="1"/>
</dbReference>
<gene>
    <name evidence="7" type="ORF">I5I61_20440</name>
</gene>
<sequence length="221" mass="24538">MNRRALVVIICVLLLGVFATAAYLFKPQRTSESALETTSATPPASMKNNLVRFHSPSFGQASAPVTIVEFFDPSCEACRSFYPYVKNILAEDTQNVRLALRYVLFHEGSEEVVRMLEASRKQNLFPQVLEVVLKAQPQWHDDLTAAAAWDAAAAVGLDVEKARKDMYAPAVDAVLAADKQDVQAVGIKSTPTFFVNGRQLMEYSPDVLRQMVREEVAKSRN</sequence>
<dbReference type="Proteomes" id="UP000608450">
    <property type="component" value="Unassembled WGS sequence"/>
</dbReference>
<evidence type="ECO:0000259" key="6">
    <source>
        <dbReference type="PROSITE" id="PS51352"/>
    </source>
</evidence>
<evidence type="ECO:0000256" key="3">
    <source>
        <dbReference type="ARBA" id="ARBA00023002"/>
    </source>
</evidence>
<dbReference type="InterPro" id="IPR012336">
    <property type="entry name" value="Thioredoxin-like_fold"/>
</dbReference>
<keyword evidence="5" id="KW-0676">Redox-active center</keyword>
<evidence type="ECO:0000256" key="5">
    <source>
        <dbReference type="ARBA" id="ARBA00023284"/>
    </source>
</evidence>
<evidence type="ECO:0000256" key="1">
    <source>
        <dbReference type="ARBA" id="ARBA00005791"/>
    </source>
</evidence>
<dbReference type="EMBL" id="JADTFC010000057">
    <property type="protein sequence ID" value="MBG6289829.1"/>
    <property type="molecule type" value="Genomic_DNA"/>
</dbReference>
<dbReference type="PANTHER" id="PTHR13887">
    <property type="entry name" value="GLUTATHIONE S-TRANSFERASE KAPPA"/>
    <property type="match status" value="1"/>
</dbReference>
<evidence type="ECO:0000256" key="2">
    <source>
        <dbReference type="ARBA" id="ARBA00022729"/>
    </source>
</evidence>
<keyword evidence="2" id="KW-0732">Signal</keyword>
<evidence type="ECO:0000256" key="4">
    <source>
        <dbReference type="ARBA" id="ARBA00023157"/>
    </source>
</evidence>
<keyword evidence="3" id="KW-0560">Oxidoreductase</keyword>
<dbReference type="PANTHER" id="PTHR13887:SF14">
    <property type="entry name" value="DISULFIDE BOND FORMATION PROTEIN D"/>
    <property type="match status" value="1"/>
</dbReference>
<dbReference type="PROSITE" id="PS51352">
    <property type="entry name" value="THIOREDOXIN_2"/>
    <property type="match status" value="1"/>
</dbReference>
<comment type="similarity">
    <text evidence="1">Belongs to the thioredoxin family. DsbA subfamily.</text>
</comment>
<reference evidence="7 8" key="1">
    <citation type="submission" date="2020-11" db="EMBL/GenBank/DDBJ databases">
        <title>Enhanced detection system for hospital associated transmission using whole genome sequencing surveillance.</title>
        <authorList>
            <person name="Harrison L.H."/>
            <person name="Van Tyne D."/>
            <person name="Marsh J.W."/>
            <person name="Griffith M.P."/>
            <person name="Snyder D.J."/>
            <person name="Cooper V.S."/>
            <person name="Mustapha M."/>
        </authorList>
    </citation>
    <scope>NUCLEOTIDE SEQUENCE [LARGE SCALE GENOMIC DNA]</scope>
    <source>
        <strain evidence="7 8">PSA00705</strain>
    </source>
</reference>
<dbReference type="Pfam" id="PF13462">
    <property type="entry name" value="Thioredoxin_4"/>
    <property type="match status" value="1"/>
</dbReference>
<feature type="domain" description="Thioredoxin" evidence="6">
    <location>
        <begin position="28"/>
        <end position="217"/>
    </location>
</feature>
<dbReference type="SUPFAM" id="SSF52833">
    <property type="entry name" value="Thioredoxin-like"/>
    <property type="match status" value="1"/>
</dbReference>
<accession>A0ABS0KPA0</accession>
<evidence type="ECO:0000313" key="8">
    <source>
        <dbReference type="Proteomes" id="UP000608450"/>
    </source>
</evidence>
<dbReference type="InterPro" id="IPR013766">
    <property type="entry name" value="Thioredoxin_domain"/>
</dbReference>
<dbReference type="InterPro" id="IPR036249">
    <property type="entry name" value="Thioredoxin-like_sf"/>
</dbReference>
<name>A0ABS0KPA0_PSENT</name>
<proteinExistence type="inferred from homology"/>
<keyword evidence="8" id="KW-1185">Reference proteome</keyword>
<keyword evidence="4" id="KW-1015">Disulfide bond</keyword>
<organism evidence="7 8">
    <name type="scientific">Pseudomonas nitroreducens</name>
    <dbReference type="NCBI Taxonomy" id="46680"/>
    <lineage>
        <taxon>Bacteria</taxon>
        <taxon>Pseudomonadati</taxon>
        <taxon>Pseudomonadota</taxon>
        <taxon>Gammaproteobacteria</taxon>
        <taxon>Pseudomonadales</taxon>
        <taxon>Pseudomonadaceae</taxon>
        <taxon>Pseudomonas</taxon>
    </lineage>
</organism>
<comment type="caution">
    <text evidence="7">The sequence shown here is derived from an EMBL/GenBank/DDBJ whole genome shotgun (WGS) entry which is preliminary data.</text>
</comment>
<protein>
    <submittedName>
        <fullName evidence="7">Thioredoxin domain-containing protein</fullName>
    </submittedName>
</protein>
<dbReference type="RefSeq" id="WP_196913209.1">
    <property type="nucleotide sequence ID" value="NZ_DAMDDB010000061.1"/>
</dbReference>